<dbReference type="GO" id="GO:0003824">
    <property type="term" value="F:catalytic activity"/>
    <property type="evidence" value="ECO:0007669"/>
    <property type="project" value="InterPro"/>
</dbReference>
<comment type="caution">
    <text evidence="1">Lacks conserved residue(s) required for the propagation of feature annotation.</text>
</comment>
<gene>
    <name evidence="3" type="ORF">RED65_02118</name>
</gene>
<dbReference type="PIRSF" id="PIRSF000714">
    <property type="entry name" value="HIT"/>
    <property type="match status" value="1"/>
</dbReference>
<dbReference type="InterPro" id="IPR026026">
    <property type="entry name" value="HIT_Hint"/>
</dbReference>
<evidence type="ECO:0000259" key="2">
    <source>
        <dbReference type="PROSITE" id="PS51084"/>
    </source>
</evidence>
<proteinExistence type="predicted"/>
<dbReference type="InterPro" id="IPR011146">
    <property type="entry name" value="HIT-like"/>
</dbReference>
<evidence type="ECO:0000313" key="3">
    <source>
        <dbReference type="EMBL" id="EAT10979.1"/>
    </source>
</evidence>
<feature type="domain" description="HIT" evidence="2">
    <location>
        <begin position="34"/>
        <end position="103"/>
    </location>
</feature>
<dbReference type="STRING" id="207949.RED65_02118"/>
<evidence type="ECO:0000256" key="1">
    <source>
        <dbReference type="PROSITE-ProRule" id="PRU00464"/>
    </source>
</evidence>
<organism evidence="3 4">
    <name type="scientific">Bermanella marisrubri</name>
    <dbReference type="NCBI Taxonomy" id="207949"/>
    <lineage>
        <taxon>Bacteria</taxon>
        <taxon>Pseudomonadati</taxon>
        <taxon>Pseudomonadota</taxon>
        <taxon>Gammaproteobacteria</taxon>
        <taxon>Oceanospirillales</taxon>
        <taxon>Oceanospirillaceae</taxon>
        <taxon>Bermanella</taxon>
    </lineage>
</organism>
<dbReference type="SUPFAM" id="SSF54197">
    <property type="entry name" value="HIT-like"/>
    <property type="match status" value="1"/>
</dbReference>
<keyword evidence="4" id="KW-1185">Reference proteome</keyword>
<dbReference type="Pfam" id="PF01230">
    <property type="entry name" value="HIT"/>
    <property type="match status" value="1"/>
</dbReference>
<dbReference type="PROSITE" id="PS51084">
    <property type="entry name" value="HIT_2"/>
    <property type="match status" value="1"/>
</dbReference>
<reference evidence="3 4" key="1">
    <citation type="submission" date="2006-03" db="EMBL/GenBank/DDBJ databases">
        <authorList>
            <person name="Pinhassi J."/>
            <person name="Pedros-Alio C."/>
            <person name="Ferriera S."/>
            <person name="Johnson J."/>
            <person name="Kravitz S."/>
            <person name="Halpern A."/>
            <person name="Remington K."/>
            <person name="Beeson K."/>
            <person name="Tran B."/>
            <person name="Rogers Y.-H."/>
            <person name="Friedman R."/>
            <person name="Venter J.C."/>
        </authorList>
    </citation>
    <scope>NUCLEOTIDE SEQUENCE [LARGE SCALE GENOMIC DNA]</scope>
    <source>
        <strain evidence="3 4">RED65</strain>
    </source>
</reference>
<name>Q1MYG6_9GAMM</name>
<evidence type="ECO:0000313" key="4">
    <source>
        <dbReference type="Proteomes" id="UP000004263"/>
    </source>
</evidence>
<accession>Q1MYG6</accession>
<dbReference type="InterPro" id="IPR036265">
    <property type="entry name" value="HIT-like_sf"/>
</dbReference>
<dbReference type="Gene3D" id="3.30.428.10">
    <property type="entry name" value="HIT-like"/>
    <property type="match status" value="1"/>
</dbReference>
<dbReference type="Proteomes" id="UP000004263">
    <property type="component" value="Unassembled WGS sequence"/>
</dbReference>
<dbReference type="HOGENOM" id="CLU_123330_0_0_6"/>
<sequence>MYSLDKQLEQDTELLGQFPLCDVLLMKDANYPWVILVPRRAAIRELFHLSQKDRHQMSDESSYVSQRLSDFFEADSMNVGALGNVVPQLHVHHVVRNKEDIAWPKPVWGAHPAKEYDAKELEERVDQLKRLFSDKFVEDAPQEEGDTVYW</sequence>
<dbReference type="AlphaFoldDB" id="Q1MYG6"/>
<dbReference type="RefSeq" id="WP_007019280.1">
    <property type="nucleotide sequence ID" value="NZ_CH724123.1"/>
</dbReference>
<comment type="caution">
    <text evidence="3">The sequence shown here is derived from an EMBL/GenBank/DDBJ whole genome shotgun (WGS) entry which is preliminary data.</text>
</comment>
<dbReference type="OrthoDB" id="9799145at2"/>
<protein>
    <submittedName>
        <fullName evidence="3">Histidine triad family protein VC2075</fullName>
    </submittedName>
</protein>
<dbReference type="EMBL" id="AAQH01000026">
    <property type="protein sequence ID" value="EAT10979.1"/>
    <property type="molecule type" value="Genomic_DNA"/>
</dbReference>